<evidence type="ECO:0000256" key="1">
    <source>
        <dbReference type="ARBA" id="ARBA00004167"/>
    </source>
</evidence>
<reference evidence="8" key="1">
    <citation type="submission" date="2019-10" db="EMBL/GenBank/DDBJ databases">
        <authorList>
            <consortium name="DOE Joint Genome Institute"/>
            <person name="Kuo A."/>
            <person name="Miyauchi S."/>
            <person name="Kiss E."/>
            <person name="Drula E."/>
            <person name="Kohler A."/>
            <person name="Sanchez-Garcia M."/>
            <person name="Andreopoulos B."/>
            <person name="Barry K.W."/>
            <person name="Bonito G."/>
            <person name="Buee M."/>
            <person name="Carver A."/>
            <person name="Chen C."/>
            <person name="Cichocki N."/>
            <person name="Clum A."/>
            <person name="Culley D."/>
            <person name="Crous P.W."/>
            <person name="Fauchery L."/>
            <person name="Girlanda M."/>
            <person name="Hayes R."/>
            <person name="Keri Z."/>
            <person name="LaButti K."/>
            <person name="Lipzen A."/>
            <person name="Lombard V."/>
            <person name="Magnuson J."/>
            <person name="Maillard F."/>
            <person name="Morin E."/>
            <person name="Murat C."/>
            <person name="Nolan M."/>
            <person name="Ohm R."/>
            <person name="Pangilinan J."/>
            <person name="Pereira M."/>
            <person name="Perotto S."/>
            <person name="Peter M."/>
            <person name="Riley R."/>
            <person name="Sitrit Y."/>
            <person name="Stielow B."/>
            <person name="Szollosi G."/>
            <person name="Zifcakova L."/>
            <person name="Stursova M."/>
            <person name="Spatafora J.W."/>
            <person name="Tedersoo L."/>
            <person name="Vaario L.-M."/>
            <person name="Yamada A."/>
            <person name="Yan M."/>
            <person name="Wang P."/>
            <person name="Xu J."/>
            <person name="Bruns T."/>
            <person name="Baldrian P."/>
            <person name="Vilgalys R."/>
            <person name="Henrissat B."/>
            <person name="Grigoriev I.V."/>
            <person name="Hibbett D."/>
            <person name="Nagy L.G."/>
            <person name="Martin F.M."/>
        </authorList>
    </citation>
    <scope>NUCLEOTIDE SEQUENCE</scope>
    <source>
        <strain evidence="8">Prilba</strain>
    </source>
</reference>
<dbReference type="Pfam" id="PF00170">
    <property type="entry name" value="bZIP_1"/>
    <property type="match status" value="1"/>
</dbReference>
<name>A0A9P5TC42_9AGAM</name>
<feature type="region of interest" description="Disordered" evidence="6">
    <location>
        <begin position="247"/>
        <end position="282"/>
    </location>
</feature>
<dbReference type="AlphaFoldDB" id="A0A9P5TC42"/>
<organism evidence="8 9">
    <name type="scientific">Russula ochroleuca</name>
    <dbReference type="NCBI Taxonomy" id="152965"/>
    <lineage>
        <taxon>Eukaryota</taxon>
        <taxon>Fungi</taxon>
        <taxon>Dikarya</taxon>
        <taxon>Basidiomycota</taxon>
        <taxon>Agaricomycotina</taxon>
        <taxon>Agaricomycetes</taxon>
        <taxon>Russulales</taxon>
        <taxon>Russulaceae</taxon>
        <taxon>Russula</taxon>
    </lineage>
</organism>
<feature type="region of interest" description="Disordered" evidence="6">
    <location>
        <begin position="135"/>
        <end position="164"/>
    </location>
</feature>
<dbReference type="InterPro" id="IPR004827">
    <property type="entry name" value="bZIP"/>
</dbReference>
<dbReference type="GO" id="GO:0016020">
    <property type="term" value="C:membrane"/>
    <property type="evidence" value="ECO:0007669"/>
    <property type="project" value="UniProtKB-SubCell"/>
</dbReference>
<evidence type="ECO:0000313" key="9">
    <source>
        <dbReference type="Proteomes" id="UP000759537"/>
    </source>
</evidence>
<comment type="subcellular location">
    <subcellularLocation>
        <location evidence="1">Membrane</location>
        <topology evidence="1">Single-pass membrane protein</topology>
    </subcellularLocation>
</comment>
<dbReference type="Gene3D" id="1.20.5.170">
    <property type="match status" value="1"/>
</dbReference>
<dbReference type="GO" id="GO:0000978">
    <property type="term" value="F:RNA polymerase II cis-regulatory region sequence-specific DNA binding"/>
    <property type="evidence" value="ECO:0007669"/>
    <property type="project" value="TreeGrafter"/>
</dbReference>
<evidence type="ECO:0000256" key="6">
    <source>
        <dbReference type="SAM" id="MobiDB-lite"/>
    </source>
</evidence>
<dbReference type="InterPro" id="IPR051882">
    <property type="entry name" value="ATF_bZIP_TF"/>
</dbReference>
<dbReference type="GO" id="GO:0030968">
    <property type="term" value="P:endoplasmic reticulum unfolded protein response"/>
    <property type="evidence" value="ECO:0007669"/>
    <property type="project" value="TreeGrafter"/>
</dbReference>
<evidence type="ECO:0000256" key="2">
    <source>
        <dbReference type="ARBA" id="ARBA00023015"/>
    </source>
</evidence>
<dbReference type="GO" id="GO:0005634">
    <property type="term" value="C:nucleus"/>
    <property type="evidence" value="ECO:0007669"/>
    <property type="project" value="TreeGrafter"/>
</dbReference>
<dbReference type="EMBL" id="WHVB01000004">
    <property type="protein sequence ID" value="KAF8483772.1"/>
    <property type="molecule type" value="Genomic_DNA"/>
</dbReference>
<evidence type="ECO:0000256" key="4">
    <source>
        <dbReference type="ARBA" id="ARBA00023163"/>
    </source>
</evidence>
<evidence type="ECO:0000256" key="5">
    <source>
        <dbReference type="ARBA" id="ARBA00023242"/>
    </source>
</evidence>
<dbReference type="InterPro" id="IPR046347">
    <property type="entry name" value="bZIP_sf"/>
</dbReference>
<gene>
    <name evidence="8" type="ORF">DFH94DRAFT_324377</name>
</gene>
<protein>
    <recommendedName>
        <fullName evidence="7">BZIP domain-containing protein</fullName>
    </recommendedName>
</protein>
<accession>A0A9P5TC42</accession>
<evidence type="ECO:0000256" key="3">
    <source>
        <dbReference type="ARBA" id="ARBA00023125"/>
    </source>
</evidence>
<keyword evidence="5" id="KW-0539">Nucleus</keyword>
<keyword evidence="3" id="KW-0238">DNA-binding</keyword>
<evidence type="ECO:0000313" key="8">
    <source>
        <dbReference type="EMBL" id="KAF8483772.1"/>
    </source>
</evidence>
<keyword evidence="2" id="KW-0805">Transcription regulation</keyword>
<evidence type="ECO:0000259" key="7">
    <source>
        <dbReference type="PROSITE" id="PS50217"/>
    </source>
</evidence>
<dbReference type="CDD" id="cd14812">
    <property type="entry name" value="bZIP_u3"/>
    <property type="match status" value="1"/>
</dbReference>
<keyword evidence="4" id="KW-0804">Transcription</keyword>
<keyword evidence="9" id="KW-1185">Reference proteome</keyword>
<dbReference type="SUPFAM" id="SSF57959">
    <property type="entry name" value="Leucine zipper domain"/>
    <property type="match status" value="1"/>
</dbReference>
<dbReference type="SMART" id="SM00338">
    <property type="entry name" value="BRLZ"/>
    <property type="match status" value="1"/>
</dbReference>
<dbReference type="PANTHER" id="PTHR46164:SF3">
    <property type="entry name" value="ATF6, ISOFORM C"/>
    <property type="match status" value="1"/>
</dbReference>
<dbReference type="Proteomes" id="UP000759537">
    <property type="component" value="Unassembled WGS sequence"/>
</dbReference>
<dbReference type="PANTHER" id="PTHR46164">
    <property type="entry name" value="ATF6, ISOFORM C"/>
    <property type="match status" value="1"/>
</dbReference>
<feature type="domain" description="BZIP" evidence="7">
    <location>
        <begin position="170"/>
        <end position="213"/>
    </location>
</feature>
<feature type="region of interest" description="Disordered" evidence="6">
    <location>
        <begin position="407"/>
        <end position="428"/>
    </location>
</feature>
<comment type="caution">
    <text evidence="8">The sequence shown here is derived from an EMBL/GenBank/DDBJ whole genome shotgun (WGS) entry which is preliminary data.</text>
</comment>
<dbReference type="GO" id="GO:0000981">
    <property type="term" value="F:DNA-binding transcription factor activity, RNA polymerase II-specific"/>
    <property type="evidence" value="ECO:0007669"/>
    <property type="project" value="TreeGrafter"/>
</dbReference>
<dbReference type="OrthoDB" id="674948at2759"/>
<sequence>MLLSPERRLLSLTMSQIISTDSLTSPISDSSWDQPLFSPTSNIETFTLNYPHYTHPPSPPYSVGSVGSTSPQPPNCALGMRMSPDFASEMDQLCLPTHQVFELPMAPHTPPSPVSPTLPDYQRLVLSPTATAIKRPSSPVHHAMTASKKSRASGDRISTKDFVPPDVTGLSKREARLVKNRAAAFLSRQRKREEFENMEVRVAELEQENARLQALAQKTASHDGNSRELVSEIEQLRARLAAAEQRERELSSQLSKRSMPVKTELSEPRLTTSPVRHPVFPTQLKSSDKTSASLSLLVLLCALPSIFSVSATSRSAVPMSGSFPLSNTAMNVNSAVASKMDFRSFIPRDRDWRAPGTMDLDMEHRMPRFPPRKLEFVDADALGLGGLDITFDAEPSANGKIRVRIHNPTSVSPSSTPSSSSSFSPSPPALSFDDMPSWSVTPSPLSSASPPVPLLPPPQLDADPFIGIGLSNQELGFNFDPAMLFNGAPLQSEVDTLRGRRRVRIALKSPPSIDGSAGEWEVELC</sequence>
<feature type="compositionally biased region" description="Low complexity" evidence="6">
    <location>
        <begin position="408"/>
        <end position="424"/>
    </location>
</feature>
<dbReference type="PROSITE" id="PS50217">
    <property type="entry name" value="BZIP"/>
    <property type="match status" value="1"/>
</dbReference>
<reference evidence="8" key="2">
    <citation type="journal article" date="2020" name="Nat. Commun.">
        <title>Large-scale genome sequencing of mycorrhizal fungi provides insights into the early evolution of symbiotic traits.</title>
        <authorList>
            <person name="Miyauchi S."/>
            <person name="Kiss E."/>
            <person name="Kuo A."/>
            <person name="Drula E."/>
            <person name="Kohler A."/>
            <person name="Sanchez-Garcia M."/>
            <person name="Morin E."/>
            <person name="Andreopoulos B."/>
            <person name="Barry K.W."/>
            <person name="Bonito G."/>
            <person name="Buee M."/>
            <person name="Carver A."/>
            <person name="Chen C."/>
            <person name="Cichocki N."/>
            <person name="Clum A."/>
            <person name="Culley D."/>
            <person name="Crous P.W."/>
            <person name="Fauchery L."/>
            <person name="Girlanda M."/>
            <person name="Hayes R.D."/>
            <person name="Keri Z."/>
            <person name="LaButti K."/>
            <person name="Lipzen A."/>
            <person name="Lombard V."/>
            <person name="Magnuson J."/>
            <person name="Maillard F."/>
            <person name="Murat C."/>
            <person name="Nolan M."/>
            <person name="Ohm R.A."/>
            <person name="Pangilinan J."/>
            <person name="Pereira M.F."/>
            <person name="Perotto S."/>
            <person name="Peter M."/>
            <person name="Pfister S."/>
            <person name="Riley R."/>
            <person name="Sitrit Y."/>
            <person name="Stielow J.B."/>
            <person name="Szollosi G."/>
            <person name="Zifcakova L."/>
            <person name="Stursova M."/>
            <person name="Spatafora J.W."/>
            <person name="Tedersoo L."/>
            <person name="Vaario L.M."/>
            <person name="Yamada A."/>
            <person name="Yan M."/>
            <person name="Wang P."/>
            <person name="Xu J."/>
            <person name="Bruns T."/>
            <person name="Baldrian P."/>
            <person name="Vilgalys R."/>
            <person name="Dunand C."/>
            <person name="Henrissat B."/>
            <person name="Grigoriev I.V."/>
            <person name="Hibbett D."/>
            <person name="Nagy L.G."/>
            <person name="Martin F.M."/>
        </authorList>
    </citation>
    <scope>NUCLEOTIDE SEQUENCE</scope>
    <source>
        <strain evidence="8">Prilba</strain>
    </source>
</reference>
<proteinExistence type="predicted"/>